<reference evidence="1 2" key="1">
    <citation type="journal article" date="2021" name="Nat. Commun.">
        <title>Genetic determinants of endophytism in the Arabidopsis root mycobiome.</title>
        <authorList>
            <person name="Mesny F."/>
            <person name="Miyauchi S."/>
            <person name="Thiergart T."/>
            <person name="Pickel B."/>
            <person name="Atanasova L."/>
            <person name="Karlsson M."/>
            <person name="Huettel B."/>
            <person name="Barry K.W."/>
            <person name="Haridas S."/>
            <person name="Chen C."/>
            <person name="Bauer D."/>
            <person name="Andreopoulos W."/>
            <person name="Pangilinan J."/>
            <person name="LaButti K."/>
            <person name="Riley R."/>
            <person name="Lipzen A."/>
            <person name="Clum A."/>
            <person name="Drula E."/>
            <person name="Henrissat B."/>
            <person name="Kohler A."/>
            <person name="Grigoriev I.V."/>
            <person name="Martin F.M."/>
            <person name="Hacquard S."/>
        </authorList>
    </citation>
    <scope>NUCLEOTIDE SEQUENCE [LARGE SCALE GENOMIC DNA]</scope>
    <source>
        <strain evidence="1 2">MPI-SDFR-AT-0080</strain>
    </source>
</reference>
<protein>
    <submittedName>
        <fullName evidence="1">Uncharacterized protein</fullName>
    </submittedName>
</protein>
<dbReference type="Proteomes" id="UP000774617">
    <property type="component" value="Unassembled WGS sequence"/>
</dbReference>
<keyword evidence="2" id="KW-1185">Reference proteome</keyword>
<evidence type="ECO:0000313" key="1">
    <source>
        <dbReference type="EMBL" id="KAH7031852.1"/>
    </source>
</evidence>
<name>A0ABQ8FWT2_9PEZI</name>
<accession>A0ABQ8FWT2</accession>
<dbReference type="EMBL" id="JAGTJR010000043">
    <property type="protein sequence ID" value="KAH7031852.1"/>
    <property type="molecule type" value="Genomic_DNA"/>
</dbReference>
<sequence length="70" mass="7998">MVTHLSTNWPVRSLNIGERTGSVIFCDLWSYVKVRRAMLNYNPRFKAGKGAVTMLFRPFAASSRHIDIGR</sequence>
<proteinExistence type="predicted"/>
<evidence type="ECO:0000313" key="2">
    <source>
        <dbReference type="Proteomes" id="UP000774617"/>
    </source>
</evidence>
<comment type="caution">
    <text evidence="1">The sequence shown here is derived from an EMBL/GenBank/DDBJ whole genome shotgun (WGS) entry which is preliminary data.</text>
</comment>
<organism evidence="1 2">
    <name type="scientific">Macrophomina phaseolina</name>
    <dbReference type="NCBI Taxonomy" id="35725"/>
    <lineage>
        <taxon>Eukaryota</taxon>
        <taxon>Fungi</taxon>
        <taxon>Dikarya</taxon>
        <taxon>Ascomycota</taxon>
        <taxon>Pezizomycotina</taxon>
        <taxon>Dothideomycetes</taxon>
        <taxon>Dothideomycetes incertae sedis</taxon>
        <taxon>Botryosphaeriales</taxon>
        <taxon>Botryosphaeriaceae</taxon>
        <taxon>Macrophomina</taxon>
    </lineage>
</organism>
<gene>
    <name evidence="1" type="ORF">B0J12DRAFT_681476</name>
</gene>